<dbReference type="Proteomes" id="UP000250369">
    <property type="component" value="Unassembled WGS sequence"/>
</dbReference>
<dbReference type="EMBL" id="QMFB01000004">
    <property type="protein sequence ID" value="RAV21628.1"/>
    <property type="molecule type" value="Genomic_DNA"/>
</dbReference>
<dbReference type="OrthoDB" id="139410at2"/>
<dbReference type="RefSeq" id="WP_113030718.1">
    <property type="nucleotide sequence ID" value="NZ_QMFB01000004.1"/>
</dbReference>
<dbReference type="Pfam" id="PF00534">
    <property type="entry name" value="Glycos_transf_1"/>
    <property type="match status" value="1"/>
</dbReference>
<dbReference type="InterPro" id="IPR050194">
    <property type="entry name" value="Glycosyltransferase_grp1"/>
</dbReference>
<keyword evidence="4" id="KW-1185">Reference proteome</keyword>
<keyword evidence="3" id="KW-0808">Transferase</keyword>
<name>A0A329MQB4_9BACL</name>
<gene>
    <name evidence="3" type="ORF">DQG23_10255</name>
</gene>
<dbReference type="InterPro" id="IPR028098">
    <property type="entry name" value="Glyco_trans_4-like_N"/>
</dbReference>
<evidence type="ECO:0000259" key="2">
    <source>
        <dbReference type="Pfam" id="PF13439"/>
    </source>
</evidence>
<dbReference type="CDD" id="cd03801">
    <property type="entry name" value="GT4_PimA-like"/>
    <property type="match status" value="1"/>
</dbReference>
<dbReference type="AlphaFoldDB" id="A0A329MQB4"/>
<accession>A0A329MQB4</accession>
<reference evidence="3 4" key="1">
    <citation type="journal article" date="2009" name="Int. J. Syst. Evol. Microbiol.">
        <title>Paenibacillus contaminans sp. nov., isolated from a contaminated laboratory plate.</title>
        <authorList>
            <person name="Chou J.H."/>
            <person name="Lee J.H."/>
            <person name="Lin M.C."/>
            <person name="Chang P.S."/>
            <person name="Arun A.B."/>
            <person name="Young C.C."/>
            <person name="Chen W.M."/>
        </authorList>
    </citation>
    <scope>NUCLEOTIDE SEQUENCE [LARGE SCALE GENOMIC DNA]</scope>
    <source>
        <strain evidence="3 4">CKOBP-6</strain>
    </source>
</reference>
<dbReference type="GO" id="GO:0016757">
    <property type="term" value="F:glycosyltransferase activity"/>
    <property type="evidence" value="ECO:0007669"/>
    <property type="project" value="InterPro"/>
</dbReference>
<dbReference type="Gene3D" id="3.40.50.2000">
    <property type="entry name" value="Glycogen Phosphorylase B"/>
    <property type="match status" value="2"/>
</dbReference>
<evidence type="ECO:0000313" key="4">
    <source>
        <dbReference type="Proteomes" id="UP000250369"/>
    </source>
</evidence>
<feature type="domain" description="Glycosyltransferase subfamily 4-like N-terminal" evidence="2">
    <location>
        <begin position="21"/>
        <end position="169"/>
    </location>
</feature>
<proteinExistence type="predicted"/>
<comment type="caution">
    <text evidence="3">The sequence shown here is derived from an EMBL/GenBank/DDBJ whole genome shotgun (WGS) entry which is preliminary data.</text>
</comment>
<evidence type="ECO:0000313" key="3">
    <source>
        <dbReference type="EMBL" id="RAV21628.1"/>
    </source>
</evidence>
<dbReference type="Pfam" id="PF13439">
    <property type="entry name" value="Glyco_transf_4"/>
    <property type="match status" value="1"/>
</dbReference>
<dbReference type="SUPFAM" id="SSF53756">
    <property type="entry name" value="UDP-Glycosyltransferase/glycogen phosphorylase"/>
    <property type="match status" value="1"/>
</dbReference>
<dbReference type="PANTHER" id="PTHR45947:SF3">
    <property type="entry name" value="SULFOQUINOVOSYL TRANSFERASE SQD2"/>
    <property type="match status" value="1"/>
</dbReference>
<dbReference type="InterPro" id="IPR001296">
    <property type="entry name" value="Glyco_trans_1"/>
</dbReference>
<sequence>MNVLIIAPWQNPVPPIVGSSVENCIYQIAKKLAQKHSVTILSRKTKHYPSRSQEGNMTIIRVSASGATGYVRAALNHVKGRHFDMIQIDNRPSYAPAVRAFFPHARISVFLHSLTFVSSPMTSRGKASRDLSHANLIVGNSRSLQSNLRSMFPKLAARVRYVHLGANLKQFQPPSAGQRAAVRRKYGVSERFAIVFAGRLIPRKGIPVLIKAAKIAKKSVPAVKLVIAGGTEKASYKRHLKQLAEKHGVSTRFLGYVSRSRMHEVYRMGDCMVCPSQKHEAFGLVIVESMACGVPTIGSKIGGIPEIIRNGENGLLVSDYRNPQAFAHAIVKVYKNKTLARKLSRQGRHDAVNKFGWGATASRLEAIYRKNG</sequence>
<evidence type="ECO:0000259" key="1">
    <source>
        <dbReference type="Pfam" id="PF00534"/>
    </source>
</evidence>
<protein>
    <submittedName>
        <fullName evidence="3">Glycosyltransferase family 1 protein</fullName>
    </submittedName>
</protein>
<organism evidence="3 4">
    <name type="scientific">Paenibacillus contaminans</name>
    <dbReference type="NCBI Taxonomy" id="450362"/>
    <lineage>
        <taxon>Bacteria</taxon>
        <taxon>Bacillati</taxon>
        <taxon>Bacillota</taxon>
        <taxon>Bacilli</taxon>
        <taxon>Bacillales</taxon>
        <taxon>Paenibacillaceae</taxon>
        <taxon>Paenibacillus</taxon>
    </lineage>
</organism>
<feature type="domain" description="Glycosyl transferase family 1" evidence="1">
    <location>
        <begin position="183"/>
        <end position="349"/>
    </location>
</feature>
<dbReference type="PANTHER" id="PTHR45947">
    <property type="entry name" value="SULFOQUINOVOSYL TRANSFERASE SQD2"/>
    <property type="match status" value="1"/>
</dbReference>